<keyword evidence="2 5" id="KW-0963">Cytoplasm</keyword>
<dbReference type="HAMAP" id="MF_00822">
    <property type="entry name" value="UreE"/>
    <property type="match status" value="1"/>
</dbReference>
<dbReference type="NCBIfam" id="NF009751">
    <property type="entry name" value="PRK13261.1-1"/>
    <property type="match status" value="1"/>
</dbReference>
<evidence type="ECO:0000256" key="1">
    <source>
        <dbReference type="ARBA" id="ARBA00004496"/>
    </source>
</evidence>
<dbReference type="CDD" id="cd00571">
    <property type="entry name" value="UreE"/>
    <property type="match status" value="1"/>
</dbReference>
<evidence type="ECO:0000256" key="5">
    <source>
        <dbReference type="HAMAP-Rule" id="MF_00822"/>
    </source>
</evidence>
<dbReference type="EMBL" id="CP032152">
    <property type="protein sequence ID" value="AXY68599.1"/>
    <property type="molecule type" value="Genomic_DNA"/>
</dbReference>
<evidence type="ECO:0000313" key="7">
    <source>
        <dbReference type="EMBL" id="AXY68599.1"/>
    </source>
</evidence>
<comment type="subcellular location">
    <subcellularLocation>
        <location evidence="1 5">Cytoplasm</location>
    </subcellularLocation>
</comment>
<accession>A0A3B7MDA0</accession>
<evidence type="ECO:0000313" key="8">
    <source>
        <dbReference type="Proteomes" id="UP000261812"/>
    </source>
</evidence>
<dbReference type="RefSeq" id="WP_181495312.1">
    <property type="nucleotide sequence ID" value="NZ_CP032152.1"/>
</dbReference>
<evidence type="ECO:0000256" key="2">
    <source>
        <dbReference type="ARBA" id="ARBA00022490"/>
    </source>
</evidence>
<proteinExistence type="inferred from homology"/>
<dbReference type="PIRSF" id="PIRSF036402">
    <property type="entry name" value="Ureas_acces_UreE"/>
    <property type="match status" value="1"/>
</dbReference>
<comment type="function">
    <text evidence="5">Involved in urease metallocenter assembly. Binds nickel. Probably functions as a nickel donor during metallocenter assembly.</text>
</comment>
<keyword evidence="3 5" id="KW-0533">Nickel</keyword>
<dbReference type="InterPro" id="IPR036118">
    <property type="entry name" value="UreE_N_sf"/>
</dbReference>
<dbReference type="Gene3D" id="3.30.70.790">
    <property type="entry name" value="UreE, C-terminal domain"/>
    <property type="match status" value="1"/>
</dbReference>
<dbReference type="InterPro" id="IPR007864">
    <property type="entry name" value="UreE_C_dom"/>
</dbReference>
<organism evidence="7 8">
    <name type="scientific">Thermosynechococcus sichuanensis E542</name>
    <dbReference type="NCBI Taxonomy" id="2016101"/>
    <lineage>
        <taxon>Bacteria</taxon>
        <taxon>Bacillati</taxon>
        <taxon>Cyanobacteriota</taxon>
        <taxon>Cyanophyceae</taxon>
        <taxon>Acaryochloridales</taxon>
        <taxon>Thermosynechococcaceae</taxon>
        <taxon>Thermosynechococcus</taxon>
        <taxon>Thermosynechococcus sichuanensis</taxon>
    </lineage>
</organism>
<protein>
    <recommendedName>
        <fullName evidence="5">Urease accessory protein UreE</fullName>
    </recommendedName>
</protein>
<sequence length="144" mass="16095">MFTLTQLCPTILENARQLHLSLTAEERCRSRLHCHSDEGESLYLKLPRGITLQPGDRLQNEEGTVIVMVQAKAEPTLKVMAATPLGLLQAAYHLGNRHVPLEIHTDYLRLGADAVLQTMLEQRGLTVTFEVAPFCPERGAYHAH</sequence>
<gene>
    <name evidence="5 7" type="primary">ureE</name>
    <name evidence="7" type="ORF">D3A95_12675</name>
</gene>
<dbReference type="SMART" id="SM00988">
    <property type="entry name" value="UreE_N"/>
    <property type="match status" value="1"/>
</dbReference>
<keyword evidence="8" id="KW-1185">Reference proteome</keyword>
<evidence type="ECO:0000256" key="3">
    <source>
        <dbReference type="ARBA" id="ARBA00022596"/>
    </source>
</evidence>
<dbReference type="Gene3D" id="2.60.260.20">
    <property type="entry name" value="Urease metallochaperone UreE, N-terminal domain"/>
    <property type="match status" value="1"/>
</dbReference>
<dbReference type="GO" id="GO:0019627">
    <property type="term" value="P:urea metabolic process"/>
    <property type="evidence" value="ECO:0007669"/>
    <property type="project" value="InterPro"/>
</dbReference>
<dbReference type="Pfam" id="PF02814">
    <property type="entry name" value="UreE_N"/>
    <property type="match status" value="1"/>
</dbReference>
<evidence type="ECO:0000256" key="4">
    <source>
        <dbReference type="ARBA" id="ARBA00023186"/>
    </source>
</evidence>
<dbReference type="GO" id="GO:0065003">
    <property type="term" value="P:protein-containing complex assembly"/>
    <property type="evidence" value="ECO:0007669"/>
    <property type="project" value="InterPro"/>
</dbReference>
<feature type="domain" description="UreE urease accessory N-terminal" evidence="6">
    <location>
        <begin position="1"/>
        <end position="66"/>
    </location>
</feature>
<dbReference type="InterPro" id="IPR012406">
    <property type="entry name" value="UreE"/>
</dbReference>
<comment type="similarity">
    <text evidence="5">Belongs to the UreE family.</text>
</comment>
<dbReference type="SUPFAM" id="SSF69737">
    <property type="entry name" value="Urease metallochaperone UreE, C-terminal domain"/>
    <property type="match status" value="1"/>
</dbReference>
<dbReference type="GO" id="GO:0016151">
    <property type="term" value="F:nickel cation binding"/>
    <property type="evidence" value="ECO:0007669"/>
    <property type="project" value="UniProtKB-UniRule"/>
</dbReference>
<dbReference type="InterPro" id="IPR004029">
    <property type="entry name" value="UreE_N"/>
</dbReference>
<dbReference type="KEGG" id="tsq:D3A95_12675"/>
<keyword evidence="4 5" id="KW-0143">Chaperone</keyword>
<dbReference type="GO" id="GO:0005737">
    <property type="term" value="C:cytoplasm"/>
    <property type="evidence" value="ECO:0007669"/>
    <property type="project" value="UniProtKB-SubCell"/>
</dbReference>
<reference evidence="8" key="1">
    <citation type="submission" date="2018-09" db="EMBL/GenBank/DDBJ databases">
        <title>Complete genome sequence of thermophilic cyanobacteria strain Thermosynechococcus elongatus PKUAC-SCTE542.</title>
        <authorList>
            <person name="Liang Y."/>
            <person name="Tang J."/>
            <person name="Daroch M."/>
        </authorList>
    </citation>
    <scope>NUCLEOTIDE SEQUENCE [LARGE SCALE GENOMIC DNA]</scope>
    <source>
        <strain evidence="8">E542</strain>
    </source>
</reference>
<name>A0A3B7MDA0_9CYAN</name>
<dbReference type="AlphaFoldDB" id="A0A3B7MDA0"/>
<evidence type="ECO:0000259" key="6">
    <source>
        <dbReference type="SMART" id="SM00988"/>
    </source>
</evidence>
<dbReference type="Proteomes" id="UP000261812">
    <property type="component" value="Chromosome"/>
</dbReference>
<dbReference type="GO" id="GO:0051082">
    <property type="term" value="F:unfolded protein binding"/>
    <property type="evidence" value="ECO:0007669"/>
    <property type="project" value="UniProtKB-UniRule"/>
</dbReference>
<dbReference type="SUPFAM" id="SSF69287">
    <property type="entry name" value="Urease metallochaperone UreE, N-terminal domain"/>
    <property type="match status" value="1"/>
</dbReference>
<dbReference type="GO" id="GO:0006457">
    <property type="term" value="P:protein folding"/>
    <property type="evidence" value="ECO:0007669"/>
    <property type="project" value="InterPro"/>
</dbReference>
<dbReference type="Pfam" id="PF05194">
    <property type="entry name" value="UreE_C"/>
    <property type="match status" value="1"/>
</dbReference>